<keyword evidence="3" id="KW-0687">Ribonucleoprotein</keyword>
<dbReference type="Pfam" id="PF01158">
    <property type="entry name" value="Ribosomal_L36e"/>
    <property type="match status" value="1"/>
</dbReference>
<sequence>MAPTRVMKNFETTKLAKAQRPKHRKGRPSKRNVVVKEVVSEVAGLLPYEKRLLDMLSGTGDGADKRMYKYAKQRLGTHKRAVAKREAIKDVHAKLKARQAMGN</sequence>
<dbReference type="InterPro" id="IPR038097">
    <property type="entry name" value="Ribosomal_eL36_sf"/>
</dbReference>
<proteinExistence type="inferred from homology"/>
<evidence type="ECO:0000256" key="2">
    <source>
        <dbReference type="ARBA" id="ARBA00022980"/>
    </source>
</evidence>
<reference evidence="5" key="1">
    <citation type="submission" date="2021-11" db="EMBL/GenBank/DDBJ databases">
        <authorList>
            <consortium name="Genoscope - CEA"/>
            <person name="William W."/>
        </authorList>
    </citation>
    <scope>NUCLEOTIDE SEQUENCE</scope>
</reference>
<evidence type="ECO:0000256" key="1">
    <source>
        <dbReference type="ARBA" id="ARBA00006509"/>
    </source>
</evidence>
<feature type="compositionally biased region" description="Basic residues" evidence="4">
    <location>
        <begin position="17"/>
        <end position="30"/>
    </location>
</feature>
<dbReference type="GO" id="GO:0003735">
    <property type="term" value="F:structural constituent of ribosome"/>
    <property type="evidence" value="ECO:0007669"/>
    <property type="project" value="InterPro"/>
</dbReference>
<dbReference type="InterPro" id="IPR000509">
    <property type="entry name" value="Ribosomal_eL36"/>
</dbReference>
<dbReference type="OrthoDB" id="25649at2759"/>
<keyword evidence="2" id="KW-0689">Ribosomal protein</keyword>
<protein>
    <recommendedName>
        <fullName evidence="7">60S ribosomal protein L36</fullName>
    </recommendedName>
</protein>
<name>A0A8J2SPW6_9STRA</name>
<dbReference type="FunFam" id="1.10.10.1760:FF:000001">
    <property type="entry name" value="60S ribosomal protein L36"/>
    <property type="match status" value="1"/>
</dbReference>
<evidence type="ECO:0000313" key="5">
    <source>
        <dbReference type="EMBL" id="CAH0372031.1"/>
    </source>
</evidence>
<dbReference type="GO" id="GO:1990904">
    <property type="term" value="C:ribonucleoprotein complex"/>
    <property type="evidence" value="ECO:0007669"/>
    <property type="project" value="UniProtKB-KW"/>
</dbReference>
<dbReference type="GO" id="GO:0006412">
    <property type="term" value="P:translation"/>
    <property type="evidence" value="ECO:0007669"/>
    <property type="project" value="InterPro"/>
</dbReference>
<feature type="region of interest" description="Disordered" evidence="4">
    <location>
        <begin position="1"/>
        <end position="31"/>
    </location>
</feature>
<evidence type="ECO:0000313" key="6">
    <source>
        <dbReference type="Proteomes" id="UP000789595"/>
    </source>
</evidence>
<evidence type="ECO:0000256" key="3">
    <source>
        <dbReference type="ARBA" id="ARBA00023274"/>
    </source>
</evidence>
<gene>
    <name evidence="5" type="ORF">PECAL_3P20040</name>
</gene>
<comment type="similarity">
    <text evidence="1">Belongs to the eukaryotic ribosomal protein eL36 family.</text>
</comment>
<accession>A0A8J2SPW6</accession>
<dbReference type="Proteomes" id="UP000789595">
    <property type="component" value="Unassembled WGS sequence"/>
</dbReference>
<dbReference type="PANTHER" id="PTHR10114">
    <property type="entry name" value="60S RIBOSOMAL PROTEIN L36"/>
    <property type="match status" value="1"/>
</dbReference>
<dbReference type="GO" id="GO:0005840">
    <property type="term" value="C:ribosome"/>
    <property type="evidence" value="ECO:0007669"/>
    <property type="project" value="UniProtKB-KW"/>
</dbReference>
<evidence type="ECO:0000256" key="4">
    <source>
        <dbReference type="SAM" id="MobiDB-lite"/>
    </source>
</evidence>
<dbReference type="AlphaFoldDB" id="A0A8J2SPW6"/>
<keyword evidence="6" id="KW-1185">Reference proteome</keyword>
<evidence type="ECO:0008006" key="7">
    <source>
        <dbReference type="Google" id="ProtNLM"/>
    </source>
</evidence>
<organism evidence="5 6">
    <name type="scientific">Pelagomonas calceolata</name>
    <dbReference type="NCBI Taxonomy" id="35677"/>
    <lineage>
        <taxon>Eukaryota</taxon>
        <taxon>Sar</taxon>
        <taxon>Stramenopiles</taxon>
        <taxon>Ochrophyta</taxon>
        <taxon>Pelagophyceae</taxon>
        <taxon>Pelagomonadales</taxon>
        <taxon>Pelagomonadaceae</taxon>
        <taxon>Pelagomonas</taxon>
    </lineage>
</organism>
<dbReference type="EMBL" id="CAKKNE010000003">
    <property type="protein sequence ID" value="CAH0372031.1"/>
    <property type="molecule type" value="Genomic_DNA"/>
</dbReference>
<comment type="caution">
    <text evidence="5">The sequence shown here is derived from an EMBL/GenBank/DDBJ whole genome shotgun (WGS) entry which is preliminary data.</text>
</comment>
<dbReference type="Gene3D" id="1.10.10.1760">
    <property type="entry name" value="60S ribosomal protein L36"/>
    <property type="match status" value="1"/>
</dbReference>